<keyword evidence="2" id="KW-1185">Reference proteome</keyword>
<reference evidence="1 2" key="1">
    <citation type="submission" date="2019-11" db="EMBL/GenBank/DDBJ databases">
        <title>Terrilactibacillus tamarindus sp. nov. BCM23-1 isolated from bark of Tamarindus indica.</title>
        <authorList>
            <person name="Kingkaew E."/>
            <person name="Tanasupawat S."/>
        </authorList>
    </citation>
    <scope>NUCLEOTIDE SEQUENCE [LARGE SCALE GENOMIC DNA]</scope>
    <source>
        <strain evidence="1 2">BCM23-1</strain>
    </source>
</reference>
<sequence length="419" mass="48920">MKQGDSNKLKPRIVDSKIKKEQFRKQQRIDRLKGKMEAEGATGKEIRDAVFMLKQKEDKKIESGTQTHYIKPGKKEKVLLREGLLQNKNYEILTTTSSITEHPISIPARISKHREFMDYMQTIDFRLYFKGFQKWNINETRACVFIEGNQAWIKQDGKGVYRYYSKDAVKHTVHGLNIFDLIEIREGAEIGSIYSINNARRRLASDLGIVYSERQWEILREKKYEKNMDIIKRADIEIQRDFPNLFGFIKSYLPLLEHLNDWGVKHILEKEHSFKGESIFFQSTTHMEKMVGKDQTICSRAVNMFAVLGLIKKIREENVPSSLLGVAQAIRGKRNEFKLVNFYTVPALNHQVLSEAEERVKRLNENGITSMFRISKKKIEQCFGEGFAKKVYVNPTSIREQLLEKSIIEHLYYDVEPAD</sequence>
<dbReference type="EMBL" id="WNHB01000006">
    <property type="protein sequence ID" value="MTT31469.1"/>
    <property type="molecule type" value="Genomic_DNA"/>
</dbReference>
<protein>
    <submittedName>
        <fullName evidence="1">Uncharacterized protein</fullName>
    </submittedName>
</protein>
<gene>
    <name evidence="1" type="ORF">GMB86_05475</name>
</gene>
<evidence type="ECO:0000313" key="2">
    <source>
        <dbReference type="Proteomes" id="UP000440978"/>
    </source>
</evidence>
<dbReference type="RefSeq" id="WP_155217572.1">
    <property type="nucleotide sequence ID" value="NZ_WNHB01000006.1"/>
</dbReference>
<evidence type="ECO:0000313" key="1">
    <source>
        <dbReference type="EMBL" id="MTT31469.1"/>
    </source>
</evidence>
<accession>A0A6N8CMZ6</accession>
<dbReference type="AlphaFoldDB" id="A0A6N8CMZ6"/>
<proteinExistence type="predicted"/>
<name>A0A6N8CMZ6_9BACI</name>
<dbReference type="Proteomes" id="UP000440978">
    <property type="component" value="Unassembled WGS sequence"/>
</dbReference>
<organism evidence="1 2">
    <name type="scientific">Terrilactibacillus tamarindi</name>
    <dbReference type="NCBI Taxonomy" id="2599694"/>
    <lineage>
        <taxon>Bacteria</taxon>
        <taxon>Bacillati</taxon>
        <taxon>Bacillota</taxon>
        <taxon>Bacilli</taxon>
        <taxon>Bacillales</taxon>
        <taxon>Bacillaceae</taxon>
        <taxon>Terrilactibacillus</taxon>
    </lineage>
</organism>
<dbReference type="OrthoDB" id="2974025at2"/>
<comment type="caution">
    <text evidence="1">The sequence shown here is derived from an EMBL/GenBank/DDBJ whole genome shotgun (WGS) entry which is preliminary data.</text>
</comment>